<keyword evidence="1" id="KW-1133">Transmembrane helix</keyword>
<dbReference type="STRING" id="999630.TUZN_0721"/>
<dbReference type="Proteomes" id="UP000008138">
    <property type="component" value="Chromosome"/>
</dbReference>
<dbReference type="PIRSF" id="PIRSF016495">
    <property type="entry name" value="UCP016495"/>
    <property type="match status" value="1"/>
</dbReference>
<dbReference type="AlphaFoldDB" id="F2L4N3"/>
<evidence type="ECO:0000259" key="3">
    <source>
        <dbReference type="Pfam" id="PF23542"/>
    </source>
</evidence>
<evidence type="ECO:0008006" key="6">
    <source>
        <dbReference type="Google" id="ProtNLM"/>
    </source>
</evidence>
<dbReference type="InterPro" id="IPR056460">
    <property type="entry name" value="DUF1512_N"/>
</dbReference>
<proteinExistence type="predicted"/>
<dbReference type="eggNOG" id="arCOG04181">
    <property type="taxonomic scope" value="Archaea"/>
</dbReference>
<dbReference type="KEGG" id="tuz:TUZN_0721"/>
<dbReference type="InterPro" id="IPR056461">
    <property type="entry name" value="DUF1512_C"/>
</dbReference>
<dbReference type="HOGENOM" id="CLU_062565_0_0_2"/>
<evidence type="ECO:0000259" key="2">
    <source>
        <dbReference type="Pfam" id="PF07431"/>
    </source>
</evidence>
<dbReference type="EMBL" id="CP002590">
    <property type="protein sequence ID" value="AEA12211.1"/>
    <property type="molecule type" value="Genomic_DNA"/>
</dbReference>
<evidence type="ECO:0000256" key="1">
    <source>
        <dbReference type="SAM" id="Phobius"/>
    </source>
</evidence>
<dbReference type="OrthoDB" id="15121at2157"/>
<protein>
    <recommendedName>
        <fullName evidence="6">DUF1512 domain-containing protein</fullName>
    </recommendedName>
</protein>
<dbReference type="GeneID" id="10360260"/>
<organism evidence="4 5">
    <name type="scientific">Thermoproteus uzoniensis (strain 768-20)</name>
    <dbReference type="NCBI Taxonomy" id="999630"/>
    <lineage>
        <taxon>Archaea</taxon>
        <taxon>Thermoproteota</taxon>
        <taxon>Thermoprotei</taxon>
        <taxon>Thermoproteales</taxon>
        <taxon>Thermoproteaceae</taxon>
        <taxon>Thermoproteus</taxon>
    </lineage>
</organism>
<reference evidence="4 5" key="1">
    <citation type="journal article" date="2011" name="J. Bacteriol.">
        <title>Complete genome sequence of the thermoacidophilic crenarchaeon Thermoproteus uzoniensis 768-20.</title>
        <authorList>
            <person name="Mardanov A.V."/>
            <person name="Gumerov V.M."/>
            <person name="Beletsky A.V."/>
            <person name="Prokofeva M.I."/>
            <person name="Bonch-Osmolovskaya E.A."/>
            <person name="Ravin N.V."/>
            <person name="Skryabin K.G."/>
        </authorList>
    </citation>
    <scope>NUCLEOTIDE SEQUENCE [LARGE SCALE GENOMIC DNA]</scope>
    <source>
        <strain evidence="4 5">768-20</strain>
    </source>
</reference>
<dbReference type="InterPro" id="IPR009995">
    <property type="entry name" value="DUF1512"/>
</dbReference>
<sequence>MILQTATTGSSLWYWIITTIVWFMAIYIYQEFYYIQRPLWQIGGFLSYLGQMIRTASNDIGNYLERLKKQGVGRKDVDDVIKRMLDFTVIPPTGLDPFGIVPKYKNILNAYETASESEVAKLIGDNTTAVKNASTALEALREINYLYKVVDHYYRIAKKYKLYVYAMQLSMLLPLLKEVSDALNGAVTAFMKGVPVGDSAGPLVAYNVMRMCSQPVVHDGIKDTSVVECDLEGRRLYIVKAKGPGSTVGRPDEGVEYVFEKLGARPKYVITVDAALKLEGEKTGEVAEGVGVAMGGIGAEKFNIESMATKYGVPLYAFLIKMREAEALTAMTKEIYDAVQIVSKRVVDFIKEKVQPGESVLLVGVGNTVGVAQ</sequence>
<reference key="2">
    <citation type="submission" date="2011-03" db="EMBL/GenBank/DDBJ databases">
        <title>Complete genome sequence of the thermoacidophilic crenarchaeon Thermoproteus uzoniensis 768-20.</title>
        <authorList>
            <person name="Mardanov A.V."/>
            <person name="Gumerov V.M."/>
            <person name="Beletsky A.V."/>
            <person name="Prokofeva M.I."/>
            <person name="Bonch-Osmolovskaya E.A."/>
            <person name="Ravin N.V."/>
            <person name="Skryabin K.G."/>
        </authorList>
    </citation>
    <scope>NUCLEOTIDE SEQUENCE</scope>
    <source>
        <strain>768-20</strain>
    </source>
</reference>
<feature type="domain" description="DUF1512" evidence="2">
    <location>
        <begin position="16"/>
        <end position="192"/>
    </location>
</feature>
<evidence type="ECO:0000313" key="4">
    <source>
        <dbReference type="EMBL" id="AEA12211.1"/>
    </source>
</evidence>
<name>F2L4N3_THEU7</name>
<dbReference type="Pfam" id="PF07431">
    <property type="entry name" value="DUF1512"/>
    <property type="match status" value="1"/>
</dbReference>
<keyword evidence="1" id="KW-0472">Membrane</keyword>
<feature type="domain" description="DUF1512" evidence="3">
    <location>
        <begin position="196"/>
        <end position="372"/>
    </location>
</feature>
<dbReference type="Pfam" id="PF23542">
    <property type="entry name" value="DUF1512_C"/>
    <property type="match status" value="1"/>
</dbReference>
<feature type="transmembrane region" description="Helical" evidence="1">
    <location>
        <begin position="12"/>
        <end position="29"/>
    </location>
</feature>
<evidence type="ECO:0000313" key="5">
    <source>
        <dbReference type="Proteomes" id="UP000008138"/>
    </source>
</evidence>
<gene>
    <name evidence="4" type="ordered locus">TUZN_0721</name>
</gene>
<keyword evidence="1" id="KW-0812">Transmembrane</keyword>
<keyword evidence="5" id="KW-1185">Reference proteome</keyword>
<dbReference type="RefSeq" id="WP_013679547.1">
    <property type="nucleotide sequence ID" value="NC_015315.1"/>
</dbReference>
<accession>F2L4N3</accession>